<evidence type="ECO:0000313" key="3">
    <source>
        <dbReference type="Proteomes" id="UP000582643"/>
    </source>
</evidence>
<keyword evidence="3" id="KW-1185">Reference proteome</keyword>
<proteinExistence type="predicted"/>
<accession>A0A7W7TU10</accession>
<dbReference type="EMBL" id="JACHJY010000001">
    <property type="protein sequence ID" value="MBB4979345.1"/>
    <property type="molecule type" value="Genomic_DNA"/>
</dbReference>
<dbReference type="InterPro" id="IPR006121">
    <property type="entry name" value="HMA_dom"/>
</dbReference>
<dbReference type="CDD" id="cd00371">
    <property type="entry name" value="HMA"/>
    <property type="match status" value="1"/>
</dbReference>
<protein>
    <submittedName>
        <fullName evidence="2">Copper chaperone CopZ</fullName>
    </submittedName>
</protein>
<comment type="caution">
    <text evidence="2">The sequence shown here is derived from an EMBL/GenBank/DDBJ whole genome shotgun (WGS) entry which is preliminary data.</text>
</comment>
<dbReference type="AlphaFoldDB" id="A0A7W7TU10"/>
<dbReference type="RefSeq" id="WP_184929827.1">
    <property type="nucleotide sequence ID" value="NZ_JACHJY010000001.1"/>
</dbReference>
<dbReference type="PROSITE" id="PS50846">
    <property type="entry name" value="HMA_2"/>
    <property type="match status" value="1"/>
</dbReference>
<organism evidence="2 3">
    <name type="scientific">Streptomyces nymphaeiformis</name>
    <dbReference type="NCBI Taxonomy" id="2663842"/>
    <lineage>
        <taxon>Bacteria</taxon>
        <taxon>Bacillati</taxon>
        <taxon>Actinomycetota</taxon>
        <taxon>Actinomycetes</taxon>
        <taxon>Kitasatosporales</taxon>
        <taxon>Streptomycetaceae</taxon>
        <taxon>Streptomyces</taxon>
    </lineage>
</organism>
<gene>
    <name evidence="2" type="ORF">GGE06_000233</name>
</gene>
<sequence length="74" mass="7450">MSAETTTELTTVYQVKGMTCGHCEGAVSSEISEIPGVSSVTAVAKTGEVTVVSAAALDREAVAAAVDEAGYELV</sequence>
<dbReference type="GO" id="GO:0046872">
    <property type="term" value="F:metal ion binding"/>
    <property type="evidence" value="ECO:0007669"/>
    <property type="project" value="InterPro"/>
</dbReference>
<feature type="domain" description="HMA" evidence="1">
    <location>
        <begin position="9"/>
        <end position="74"/>
    </location>
</feature>
<dbReference type="Proteomes" id="UP000582643">
    <property type="component" value="Unassembled WGS sequence"/>
</dbReference>
<evidence type="ECO:0000313" key="2">
    <source>
        <dbReference type="EMBL" id="MBB4979345.1"/>
    </source>
</evidence>
<dbReference type="Pfam" id="PF00403">
    <property type="entry name" value="HMA"/>
    <property type="match status" value="1"/>
</dbReference>
<dbReference type="InterPro" id="IPR036163">
    <property type="entry name" value="HMA_dom_sf"/>
</dbReference>
<evidence type="ECO:0000259" key="1">
    <source>
        <dbReference type="PROSITE" id="PS50846"/>
    </source>
</evidence>
<dbReference type="Gene3D" id="3.30.70.100">
    <property type="match status" value="1"/>
</dbReference>
<reference evidence="2 3" key="1">
    <citation type="submission" date="2020-08" db="EMBL/GenBank/DDBJ databases">
        <title>Genomic Encyclopedia of Type Strains, Phase III (KMG-III): the genomes of soil and plant-associated and newly described type strains.</title>
        <authorList>
            <person name="Whitman W."/>
        </authorList>
    </citation>
    <scope>NUCLEOTIDE SEQUENCE [LARGE SCALE GENOMIC DNA]</scope>
    <source>
        <strain evidence="2 3">SFB5A</strain>
    </source>
</reference>
<name>A0A7W7TU10_9ACTN</name>
<dbReference type="SUPFAM" id="SSF55008">
    <property type="entry name" value="HMA, heavy metal-associated domain"/>
    <property type="match status" value="1"/>
</dbReference>